<evidence type="ECO:0008006" key="3">
    <source>
        <dbReference type="Google" id="ProtNLM"/>
    </source>
</evidence>
<dbReference type="PANTHER" id="PTHR39328:SF1">
    <property type="entry name" value="BLL2871 PROTEIN"/>
    <property type="match status" value="1"/>
</dbReference>
<keyword evidence="2" id="KW-1185">Reference proteome</keyword>
<sequence>MTFSIVATDPTTKAVGVCQGTGSIALASRCPQVAGGVAVTSQWHSDWRLGLRALDLATSGLDPQVVLAALELTDPLFAYRQVGIVTDDGRVGAHTGSFSGGRSFSGHHTGAGYAVLGNGVVGPEVLTAVAQTFEAGSELAFEERLLRSLEAGLEAGGEGRRHLSSSLITTLRGERRPRLDLRVDIAPDGADSIRELRRIFNEYGPLIDYYGDYWLDHPEVLGEEWLGLGQPRTENRQRVS</sequence>
<reference evidence="1 2" key="1">
    <citation type="submission" date="2019-11" db="EMBL/GenBank/DDBJ databases">
        <authorList>
            <person name="Criscuolo A."/>
        </authorList>
    </citation>
    <scope>NUCLEOTIDE SEQUENCE [LARGE SCALE GENOMIC DNA]</scope>
    <source>
        <strain evidence="1">CIP111667</strain>
    </source>
</reference>
<evidence type="ECO:0000313" key="2">
    <source>
        <dbReference type="Proteomes" id="UP000419743"/>
    </source>
</evidence>
<dbReference type="SUPFAM" id="SSF56235">
    <property type="entry name" value="N-terminal nucleophile aminohydrolases (Ntn hydrolases)"/>
    <property type="match status" value="1"/>
</dbReference>
<dbReference type="RefSeq" id="WP_156742712.1">
    <property type="nucleotide sequence ID" value="NZ_CACRYJ010000059.1"/>
</dbReference>
<evidence type="ECO:0000313" key="1">
    <source>
        <dbReference type="EMBL" id="VZO39388.1"/>
    </source>
</evidence>
<protein>
    <recommendedName>
        <fullName evidence="3">DUF1028 domain-containing protein</fullName>
    </recommendedName>
</protein>
<dbReference type="Proteomes" id="UP000419743">
    <property type="component" value="Unassembled WGS sequence"/>
</dbReference>
<dbReference type="AlphaFoldDB" id="A0A7M4DPJ4"/>
<organism evidence="1 2">
    <name type="scientific">Occultella aeris</name>
    <dbReference type="NCBI Taxonomy" id="2761496"/>
    <lineage>
        <taxon>Bacteria</taxon>
        <taxon>Bacillati</taxon>
        <taxon>Actinomycetota</taxon>
        <taxon>Actinomycetes</taxon>
        <taxon>Micrococcales</taxon>
        <taxon>Ruaniaceae</taxon>
        <taxon>Occultella</taxon>
    </lineage>
</organism>
<dbReference type="InterPro" id="IPR010430">
    <property type="entry name" value="DUF1028"/>
</dbReference>
<accession>A0A7M4DPJ4</accession>
<dbReference type="Pfam" id="PF06267">
    <property type="entry name" value="DUF1028"/>
    <property type="match status" value="1"/>
</dbReference>
<comment type="caution">
    <text evidence="1">The sequence shown here is derived from an EMBL/GenBank/DDBJ whole genome shotgun (WGS) entry which is preliminary data.</text>
</comment>
<proteinExistence type="predicted"/>
<dbReference type="PANTHER" id="PTHR39328">
    <property type="entry name" value="BLL2871 PROTEIN"/>
    <property type="match status" value="1"/>
</dbReference>
<gene>
    <name evidence="1" type="ORF">HALOF300_04076</name>
</gene>
<name>A0A7M4DPJ4_9MICO</name>
<dbReference type="EMBL" id="CACRYJ010000059">
    <property type="protein sequence ID" value="VZO39388.1"/>
    <property type="molecule type" value="Genomic_DNA"/>
</dbReference>
<dbReference type="InterPro" id="IPR029055">
    <property type="entry name" value="Ntn_hydrolases_N"/>
</dbReference>
<dbReference type="Gene3D" id="3.60.20.10">
    <property type="entry name" value="Glutamine Phosphoribosylpyrophosphate, subunit 1, domain 1"/>
    <property type="match status" value="1"/>
</dbReference>